<evidence type="ECO:0000256" key="1">
    <source>
        <dbReference type="ARBA" id="ARBA00004141"/>
    </source>
</evidence>
<dbReference type="PANTHER" id="PTHR22911">
    <property type="entry name" value="ACYL-MALONYL CONDENSING ENZYME-RELATED"/>
    <property type="match status" value="1"/>
</dbReference>
<feature type="transmembrane region" description="Helical" evidence="6">
    <location>
        <begin position="107"/>
        <end position="124"/>
    </location>
</feature>
<feature type="transmembrane region" description="Helical" evidence="6">
    <location>
        <begin position="17"/>
        <end position="35"/>
    </location>
</feature>
<feature type="transmembrane region" description="Helical" evidence="6">
    <location>
        <begin position="270"/>
        <end position="287"/>
    </location>
</feature>
<feature type="domain" description="EamA" evidence="7">
    <location>
        <begin position="16"/>
        <end position="147"/>
    </location>
</feature>
<evidence type="ECO:0000256" key="3">
    <source>
        <dbReference type="ARBA" id="ARBA00022692"/>
    </source>
</evidence>
<feature type="domain" description="EamA" evidence="7">
    <location>
        <begin position="159"/>
        <end position="286"/>
    </location>
</feature>
<dbReference type="SUPFAM" id="SSF103481">
    <property type="entry name" value="Multidrug resistance efflux transporter EmrE"/>
    <property type="match status" value="2"/>
</dbReference>
<sequence length="293" mass="32902">MSEEESLIQKEKNKVKAIGLMLFSAFSFAIMGVFVKALEDIPSFEKALFRNLISLIIVLAVLYKRKESPWGHKDNRKYLLGRGIFGTLGLLSFFYALDTLYLADASMLNRLSPFFVILFAAIFLKEKIRKYQMFSVFIALLGVLLIVKPSFEFQESLPALIGLMSGVFAGIAYVFVSYLGKKESPYTIVFYFSFISTIVTGIIIIPHYVSPNFIELVLLIGTGITASIGQFALTYAYKYAPAGEVSIYNYSNIIFAGILGFIFFSEMPDILSLMGYVFIVFAGYIIYKYGKGK</sequence>
<evidence type="ECO:0000313" key="8">
    <source>
        <dbReference type="EMBL" id="TCK92733.1"/>
    </source>
</evidence>
<protein>
    <submittedName>
        <fullName evidence="8">EamA domain-containing membrane protein RarD</fullName>
    </submittedName>
</protein>
<dbReference type="GO" id="GO:0016020">
    <property type="term" value="C:membrane"/>
    <property type="evidence" value="ECO:0007669"/>
    <property type="project" value="UniProtKB-SubCell"/>
</dbReference>
<dbReference type="AlphaFoldDB" id="A0A4R1MS37"/>
<keyword evidence="5 6" id="KW-0472">Membrane</keyword>
<feature type="transmembrane region" description="Helical" evidence="6">
    <location>
        <begin position="247"/>
        <end position="264"/>
    </location>
</feature>
<comment type="subcellular location">
    <subcellularLocation>
        <location evidence="1">Membrane</location>
        <topology evidence="1">Multi-pass membrane protein</topology>
    </subcellularLocation>
</comment>
<dbReference type="Proteomes" id="UP000294545">
    <property type="component" value="Unassembled WGS sequence"/>
</dbReference>
<organism evidence="8 9">
    <name type="scientific">Natranaerovirga hydrolytica</name>
    <dbReference type="NCBI Taxonomy" id="680378"/>
    <lineage>
        <taxon>Bacteria</taxon>
        <taxon>Bacillati</taxon>
        <taxon>Bacillota</taxon>
        <taxon>Clostridia</taxon>
        <taxon>Lachnospirales</taxon>
        <taxon>Natranaerovirgaceae</taxon>
        <taxon>Natranaerovirga</taxon>
    </lineage>
</organism>
<comment type="similarity">
    <text evidence="2">Belongs to the EamA transporter family.</text>
</comment>
<proteinExistence type="inferred from homology"/>
<feature type="transmembrane region" description="Helical" evidence="6">
    <location>
        <begin position="157"/>
        <end position="176"/>
    </location>
</feature>
<feature type="transmembrane region" description="Helical" evidence="6">
    <location>
        <begin position="47"/>
        <end position="63"/>
    </location>
</feature>
<dbReference type="InterPro" id="IPR037185">
    <property type="entry name" value="EmrE-like"/>
</dbReference>
<feature type="transmembrane region" description="Helical" evidence="6">
    <location>
        <begin position="131"/>
        <end position="151"/>
    </location>
</feature>
<accession>A0A4R1MS37</accession>
<keyword evidence="9" id="KW-1185">Reference proteome</keyword>
<evidence type="ECO:0000256" key="4">
    <source>
        <dbReference type="ARBA" id="ARBA00022989"/>
    </source>
</evidence>
<feature type="transmembrane region" description="Helical" evidence="6">
    <location>
        <begin position="216"/>
        <end position="235"/>
    </location>
</feature>
<evidence type="ECO:0000259" key="7">
    <source>
        <dbReference type="Pfam" id="PF00892"/>
    </source>
</evidence>
<comment type="caution">
    <text evidence="8">The sequence shown here is derived from an EMBL/GenBank/DDBJ whole genome shotgun (WGS) entry which is preliminary data.</text>
</comment>
<dbReference type="RefSeq" id="WP_132282592.1">
    <property type="nucleotide sequence ID" value="NZ_SMGQ01000013.1"/>
</dbReference>
<keyword evidence="4 6" id="KW-1133">Transmembrane helix</keyword>
<name>A0A4R1MS37_9FIRM</name>
<dbReference type="InterPro" id="IPR000620">
    <property type="entry name" value="EamA_dom"/>
</dbReference>
<evidence type="ECO:0000256" key="6">
    <source>
        <dbReference type="SAM" id="Phobius"/>
    </source>
</evidence>
<reference evidence="8 9" key="1">
    <citation type="submission" date="2019-03" db="EMBL/GenBank/DDBJ databases">
        <title>Genomic Encyclopedia of Type Strains, Phase IV (KMG-IV): sequencing the most valuable type-strain genomes for metagenomic binning, comparative biology and taxonomic classification.</title>
        <authorList>
            <person name="Goeker M."/>
        </authorList>
    </citation>
    <scope>NUCLEOTIDE SEQUENCE [LARGE SCALE GENOMIC DNA]</scope>
    <source>
        <strain evidence="8 9">DSM 24176</strain>
    </source>
</reference>
<dbReference type="EMBL" id="SMGQ01000013">
    <property type="protein sequence ID" value="TCK92733.1"/>
    <property type="molecule type" value="Genomic_DNA"/>
</dbReference>
<dbReference type="Pfam" id="PF00892">
    <property type="entry name" value="EamA"/>
    <property type="match status" value="2"/>
</dbReference>
<evidence type="ECO:0000256" key="5">
    <source>
        <dbReference type="ARBA" id="ARBA00023136"/>
    </source>
</evidence>
<dbReference type="PANTHER" id="PTHR22911:SF6">
    <property type="entry name" value="SOLUTE CARRIER FAMILY 35 MEMBER G1"/>
    <property type="match status" value="1"/>
</dbReference>
<evidence type="ECO:0000313" key="9">
    <source>
        <dbReference type="Proteomes" id="UP000294545"/>
    </source>
</evidence>
<feature type="transmembrane region" description="Helical" evidence="6">
    <location>
        <begin position="83"/>
        <end position="101"/>
    </location>
</feature>
<feature type="transmembrane region" description="Helical" evidence="6">
    <location>
        <begin position="188"/>
        <end position="210"/>
    </location>
</feature>
<dbReference type="OrthoDB" id="5148831at2"/>
<keyword evidence="3 6" id="KW-0812">Transmembrane</keyword>
<evidence type="ECO:0000256" key="2">
    <source>
        <dbReference type="ARBA" id="ARBA00007362"/>
    </source>
</evidence>
<gene>
    <name evidence="8" type="ORF">EDC19_1888</name>
</gene>